<sequence length="198" mass="22499">MQQSAPGSKIASSKMAASLDDVPEIADTCKLILARTNKFLADKDRNPRVTDEMWRPADWAIAETSRTIPKIKATIHYIREIADAERKKLPTINYTAWTQSMRRAPGDPYARGPPGDDVLINDIPRLADRFTALAERFRELEEKPYRRGDDVMAAYDRVNVVLMECRLVKKWLPTALDAITYILTGESREFHSESEDSS</sequence>
<dbReference type="EMBL" id="JAQOWY010000206">
    <property type="protein sequence ID" value="KAK1847329.1"/>
    <property type="molecule type" value="Genomic_DNA"/>
</dbReference>
<name>A0AAD9AGL7_9PEZI</name>
<keyword evidence="2" id="KW-1185">Reference proteome</keyword>
<reference evidence="1" key="1">
    <citation type="submission" date="2023-01" db="EMBL/GenBank/DDBJ databases">
        <title>Colletotrichum chrysophilum M932 genome sequence.</title>
        <authorList>
            <person name="Baroncelli R."/>
        </authorList>
    </citation>
    <scope>NUCLEOTIDE SEQUENCE</scope>
    <source>
        <strain evidence="1">M932</strain>
    </source>
</reference>
<evidence type="ECO:0000313" key="2">
    <source>
        <dbReference type="Proteomes" id="UP001243330"/>
    </source>
</evidence>
<evidence type="ECO:0000313" key="1">
    <source>
        <dbReference type="EMBL" id="KAK1847329.1"/>
    </source>
</evidence>
<dbReference type="AlphaFoldDB" id="A0AAD9AGL7"/>
<protein>
    <submittedName>
        <fullName evidence="1">Uncharacterized protein</fullName>
    </submittedName>
</protein>
<dbReference type="Proteomes" id="UP001243330">
    <property type="component" value="Unassembled WGS sequence"/>
</dbReference>
<organism evidence="1 2">
    <name type="scientific">Colletotrichum chrysophilum</name>
    <dbReference type="NCBI Taxonomy" id="1836956"/>
    <lineage>
        <taxon>Eukaryota</taxon>
        <taxon>Fungi</taxon>
        <taxon>Dikarya</taxon>
        <taxon>Ascomycota</taxon>
        <taxon>Pezizomycotina</taxon>
        <taxon>Sordariomycetes</taxon>
        <taxon>Hypocreomycetidae</taxon>
        <taxon>Glomerellales</taxon>
        <taxon>Glomerellaceae</taxon>
        <taxon>Colletotrichum</taxon>
        <taxon>Colletotrichum gloeosporioides species complex</taxon>
    </lineage>
</organism>
<gene>
    <name evidence="1" type="ORF">CCHR01_10058</name>
</gene>
<proteinExistence type="predicted"/>
<comment type="caution">
    <text evidence="1">The sequence shown here is derived from an EMBL/GenBank/DDBJ whole genome shotgun (WGS) entry which is preliminary data.</text>
</comment>
<accession>A0AAD9AGL7</accession>